<evidence type="ECO:0000313" key="1">
    <source>
        <dbReference type="EMBL" id="KAJ6797247.1"/>
    </source>
</evidence>
<sequence>MLPKIQTSARNFHMTMEEKGKHTLVQLVKIAKTKYMMDYSIESSPSFGCSNFALLALVVQTLTNKKCRKHSHYLAVQTLMGPEV</sequence>
<dbReference type="EMBL" id="JANAVB010040825">
    <property type="protein sequence ID" value="KAJ6797247.1"/>
    <property type="molecule type" value="Genomic_DNA"/>
</dbReference>
<evidence type="ECO:0000313" key="2">
    <source>
        <dbReference type="Proteomes" id="UP001140949"/>
    </source>
</evidence>
<dbReference type="SUPFAM" id="SSF54518">
    <property type="entry name" value="Tubby C-terminal domain-like"/>
    <property type="match status" value="1"/>
</dbReference>
<dbReference type="InterPro" id="IPR025659">
    <property type="entry name" value="Tubby-like_C"/>
</dbReference>
<protein>
    <submittedName>
        <fullName evidence="1">Tubby-like protein 4 isoform X1</fullName>
    </submittedName>
</protein>
<comment type="caution">
    <text evidence="1">The sequence shown here is derived from an EMBL/GenBank/DDBJ whole genome shotgun (WGS) entry which is preliminary data.</text>
</comment>
<keyword evidence="2" id="KW-1185">Reference proteome</keyword>
<reference evidence="1" key="1">
    <citation type="journal article" date="2023" name="GigaByte">
        <title>Genome assembly of the bearded iris, Iris pallida Lam.</title>
        <authorList>
            <person name="Bruccoleri R.E."/>
            <person name="Oakeley E.J."/>
            <person name="Faust A.M.E."/>
            <person name="Altorfer M."/>
            <person name="Dessus-Babus S."/>
            <person name="Burckhardt D."/>
            <person name="Oertli M."/>
            <person name="Naumann U."/>
            <person name="Petersen F."/>
            <person name="Wong J."/>
        </authorList>
    </citation>
    <scope>NUCLEOTIDE SEQUENCE</scope>
    <source>
        <strain evidence="1">GSM-AAB239-AS_SAM_17_03QT</strain>
    </source>
</reference>
<name>A0AAX6DZG5_IRIPA</name>
<gene>
    <name evidence="1" type="ORF">M6B38_109995</name>
</gene>
<dbReference type="Proteomes" id="UP001140949">
    <property type="component" value="Unassembled WGS sequence"/>
</dbReference>
<proteinExistence type="predicted"/>
<organism evidence="1 2">
    <name type="scientific">Iris pallida</name>
    <name type="common">Sweet iris</name>
    <dbReference type="NCBI Taxonomy" id="29817"/>
    <lineage>
        <taxon>Eukaryota</taxon>
        <taxon>Viridiplantae</taxon>
        <taxon>Streptophyta</taxon>
        <taxon>Embryophyta</taxon>
        <taxon>Tracheophyta</taxon>
        <taxon>Spermatophyta</taxon>
        <taxon>Magnoliopsida</taxon>
        <taxon>Liliopsida</taxon>
        <taxon>Asparagales</taxon>
        <taxon>Iridaceae</taxon>
        <taxon>Iridoideae</taxon>
        <taxon>Irideae</taxon>
        <taxon>Iris</taxon>
    </lineage>
</organism>
<reference evidence="1" key="2">
    <citation type="submission" date="2023-04" db="EMBL/GenBank/DDBJ databases">
        <authorList>
            <person name="Bruccoleri R.E."/>
            <person name="Oakeley E.J."/>
            <person name="Faust A.-M."/>
            <person name="Dessus-Babus S."/>
            <person name="Altorfer M."/>
            <person name="Burckhardt D."/>
            <person name="Oertli M."/>
            <person name="Naumann U."/>
            <person name="Petersen F."/>
            <person name="Wong J."/>
        </authorList>
    </citation>
    <scope>NUCLEOTIDE SEQUENCE</scope>
    <source>
        <strain evidence="1">GSM-AAB239-AS_SAM_17_03QT</strain>
        <tissue evidence="1">Leaf</tissue>
    </source>
</reference>
<dbReference type="AlphaFoldDB" id="A0AAX6DZG5"/>
<accession>A0AAX6DZG5</accession>